<feature type="non-terminal residue" evidence="6">
    <location>
        <position position="1"/>
    </location>
</feature>
<dbReference type="CDD" id="cd23992">
    <property type="entry name" value="PBP_GOBP"/>
    <property type="match status" value="1"/>
</dbReference>
<comment type="caution">
    <text evidence="6">The sequence shown here is derived from an EMBL/GenBank/DDBJ whole genome shotgun (WGS) entry which is preliminary data.</text>
</comment>
<dbReference type="Pfam" id="PF01395">
    <property type="entry name" value="PBP_GOBP"/>
    <property type="match status" value="1"/>
</dbReference>
<keyword evidence="7" id="KW-1185">Reference proteome</keyword>
<dbReference type="Gene3D" id="1.10.238.20">
    <property type="entry name" value="Pheromone/general odorant binding protein domain"/>
    <property type="match status" value="1"/>
</dbReference>
<accession>A0A482W5H2</accession>
<protein>
    <recommendedName>
        <fullName evidence="8">PBP GOBP domain containing protein</fullName>
    </recommendedName>
</protein>
<evidence type="ECO:0000256" key="4">
    <source>
        <dbReference type="ARBA" id="ARBA00023180"/>
    </source>
</evidence>
<dbReference type="GO" id="GO:0005576">
    <property type="term" value="C:extracellular region"/>
    <property type="evidence" value="ECO:0007669"/>
    <property type="project" value="UniProtKB-SubCell"/>
</dbReference>
<comment type="subcellular location">
    <subcellularLocation>
        <location evidence="1">Secreted</location>
    </subcellularLocation>
</comment>
<comment type="function">
    <text evidence="5">May be a carrier protein for lipids.</text>
</comment>
<name>A0A482W5H2_ASBVE</name>
<keyword evidence="4" id="KW-0325">Glycoprotein</keyword>
<keyword evidence="3" id="KW-0964">Secreted</keyword>
<comment type="similarity">
    <text evidence="2">Belongs to the PBP/GOBP family.</text>
</comment>
<evidence type="ECO:0008006" key="8">
    <source>
        <dbReference type="Google" id="ProtNLM"/>
    </source>
</evidence>
<reference evidence="6 7" key="1">
    <citation type="submission" date="2017-03" db="EMBL/GenBank/DDBJ databases">
        <title>Genome of the blue death feigning beetle - Asbolus verrucosus.</title>
        <authorList>
            <person name="Rider S.D."/>
        </authorList>
    </citation>
    <scope>NUCLEOTIDE SEQUENCE [LARGE SCALE GENOMIC DNA]</scope>
    <source>
        <strain evidence="6">Butters</strain>
        <tissue evidence="6">Head and leg muscle</tissue>
    </source>
</reference>
<dbReference type="InterPro" id="IPR036728">
    <property type="entry name" value="PBP_GOBP_sf"/>
</dbReference>
<dbReference type="SUPFAM" id="SSF47565">
    <property type="entry name" value="Insect pheromone/odorant-binding proteins"/>
    <property type="match status" value="1"/>
</dbReference>
<dbReference type="PANTHER" id="PTHR21364:SF2">
    <property type="entry name" value="GENERAL ODORANT-BINDING PROTEIN 19A"/>
    <property type="match status" value="1"/>
</dbReference>
<dbReference type="OrthoDB" id="5978988at2759"/>
<dbReference type="FunFam" id="1.10.238.20:FF:000001">
    <property type="entry name" value="General odorant-binding protein lush"/>
    <property type="match status" value="1"/>
</dbReference>
<evidence type="ECO:0000256" key="1">
    <source>
        <dbReference type="ARBA" id="ARBA00004613"/>
    </source>
</evidence>
<dbReference type="PANTHER" id="PTHR21364">
    <property type="entry name" value="GENERAL ODORANT-BINDING PROTEIN 19A"/>
    <property type="match status" value="1"/>
</dbReference>
<dbReference type="Proteomes" id="UP000292052">
    <property type="component" value="Unassembled WGS sequence"/>
</dbReference>
<evidence type="ECO:0000313" key="7">
    <source>
        <dbReference type="Proteomes" id="UP000292052"/>
    </source>
</evidence>
<dbReference type="PRINTS" id="PR00485">
    <property type="entry name" value="MEALWORMBTLB"/>
</dbReference>
<evidence type="ECO:0000313" key="6">
    <source>
        <dbReference type="EMBL" id="RZC40354.1"/>
    </source>
</evidence>
<evidence type="ECO:0000256" key="5">
    <source>
        <dbReference type="ARBA" id="ARBA00056866"/>
    </source>
</evidence>
<dbReference type="GO" id="GO:0005549">
    <property type="term" value="F:odorant binding"/>
    <property type="evidence" value="ECO:0007669"/>
    <property type="project" value="InterPro"/>
</dbReference>
<dbReference type="AlphaFoldDB" id="A0A482W5H2"/>
<organism evidence="6 7">
    <name type="scientific">Asbolus verrucosus</name>
    <name type="common">Desert ironclad beetle</name>
    <dbReference type="NCBI Taxonomy" id="1661398"/>
    <lineage>
        <taxon>Eukaryota</taxon>
        <taxon>Metazoa</taxon>
        <taxon>Ecdysozoa</taxon>
        <taxon>Arthropoda</taxon>
        <taxon>Hexapoda</taxon>
        <taxon>Insecta</taxon>
        <taxon>Pterygota</taxon>
        <taxon>Neoptera</taxon>
        <taxon>Endopterygota</taxon>
        <taxon>Coleoptera</taxon>
        <taxon>Polyphaga</taxon>
        <taxon>Cucujiformia</taxon>
        <taxon>Tenebrionidae</taxon>
        <taxon>Pimeliinae</taxon>
        <taxon>Asbolus</taxon>
    </lineage>
</organism>
<gene>
    <name evidence="6" type="ORF">BDFB_011155</name>
</gene>
<proteinExistence type="inferred from homology"/>
<feature type="non-terminal residue" evidence="6">
    <location>
        <position position="111"/>
    </location>
</feature>
<dbReference type="InterPro" id="IPR006170">
    <property type="entry name" value="PBP/GOBP"/>
</dbReference>
<dbReference type="GO" id="GO:0035275">
    <property type="term" value="F:dibutyl phthalate binding"/>
    <property type="evidence" value="ECO:0007669"/>
    <property type="project" value="TreeGrafter"/>
</dbReference>
<sequence>SLTEEMQELADTLHNTCVDETGVGEDVIENARKGSFADDDKLRCYMKCLMDQMACIDEDGIIDVDATIAVLPEEYQEKGENIIRKCGTKVGANPCDNAYLTNKCWYETDPD</sequence>
<evidence type="ECO:0000256" key="2">
    <source>
        <dbReference type="ARBA" id="ARBA00008098"/>
    </source>
</evidence>
<evidence type="ECO:0000256" key="3">
    <source>
        <dbReference type="ARBA" id="ARBA00022525"/>
    </source>
</evidence>
<dbReference type="GO" id="GO:0042048">
    <property type="term" value="P:olfactory behavior"/>
    <property type="evidence" value="ECO:0007669"/>
    <property type="project" value="TreeGrafter"/>
</dbReference>
<dbReference type="SMART" id="SM00708">
    <property type="entry name" value="PhBP"/>
    <property type="match status" value="1"/>
</dbReference>
<dbReference type="GO" id="GO:0007608">
    <property type="term" value="P:sensory perception of smell"/>
    <property type="evidence" value="ECO:0007669"/>
    <property type="project" value="TreeGrafter"/>
</dbReference>
<dbReference type="EMBL" id="QDEB01026761">
    <property type="protein sequence ID" value="RZC40354.1"/>
    <property type="molecule type" value="Genomic_DNA"/>
</dbReference>